<dbReference type="SUPFAM" id="SSF51735">
    <property type="entry name" value="NAD(P)-binding Rossmann-fold domains"/>
    <property type="match status" value="1"/>
</dbReference>
<dbReference type="PANTHER" id="PTHR43477">
    <property type="entry name" value="DIHYDROANTICAPSIN 7-DEHYDROGENASE"/>
    <property type="match status" value="1"/>
</dbReference>
<evidence type="ECO:0000256" key="2">
    <source>
        <dbReference type="ARBA" id="ARBA00023002"/>
    </source>
</evidence>
<comment type="similarity">
    <text evidence="1">Belongs to the short-chain dehydrogenases/reductases (SDR) family.</text>
</comment>
<gene>
    <name evidence="4" type="ORF">GXW71_25710</name>
</gene>
<protein>
    <submittedName>
        <fullName evidence="4">SDR family oxidoreductase</fullName>
    </submittedName>
</protein>
<dbReference type="EMBL" id="JAAGBB010000041">
    <property type="protein sequence ID" value="MBR0667779.1"/>
    <property type="molecule type" value="Genomic_DNA"/>
</dbReference>
<evidence type="ECO:0000259" key="3">
    <source>
        <dbReference type="SMART" id="SM00822"/>
    </source>
</evidence>
<dbReference type="InterPro" id="IPR051122">
    <property type="entry name" value="SDR_DHRS6-like"/>
</dbReference>
<dbReference type="InterPro" id="IPR002347">
    <property type="entry name" value="SDR_fam"/>
</dbReference>
<keyword evidence="5" id="KW-1185">Reference proteome</keyword>
<dbReference type="Proteomes" id="UP001196870">
    <property type="component" value="Unassembled WGS sequence"/>
</dbReference>
<evidence type="ECO:0000313" key="5">
    <source>
        <dbReference type="Proteomes" id="UP001196870"/>
    </source>
</evidence>
<dbReference type="PRINTS" id="PR00081">
    <property type="entry name" value="GDHRDH"/>
</dbReference>
<name>A0ABS5F5F3_9PROT</name>
<comment type="caution">
    <text evidence="4">The sequence shown here is derived from an EMBL/GenBank/DDBJ whole genome shotgun (WGS) entry which is preliminary data.</text>
</comment>
<organism evidence="4 5">
    <name type="scientific">Plastoroseomonas hellenica</name>
    <dbReference type="NCBI Taxonomy" id="2687306"/>
    <lineage>
        <taxon>Bacteria</taxon>
        <taxon>Pseudomonadati</taxon>
        <taxon>Pseudomonadota</taxon>
        <taxon>Alphaproteobacteria</taxon>
        <taxon>Acetobacterales</taxon>
        <taxon>Acetobacteraceae</taxon>
        <taxon>Plastoroseomonas</taxon>
    </lineage>
</organism>
<keyword evidence="2" id="KW-0560">Oxidoreductase</keyword>
<proteinExistence type="inferred from homology"/>
<accession>A0ABS5F5F3</accession>
<dbReference type="PANTHER" id="PTHR43477:SF1">
    <property type="entry name" value="DIHYDROANTICAPSIN 7-DEHYDROGENASE"/>
    <property type="match status" value="1"/>
</dbReference>
<reference evidence="5" key="1">
    <citation type="journal article" date="2021" name="Syst. Appl. Microbiol.">
        <title>Roseomonas hellenica sp. nov., isolated from roots of wild-growing Alkanna tinctoria.</title>
        <authorList>
            <person name="Rat A."/>
            <person name="Naranjo H.D."/>
            <person name="Lebbe L."/>
            <person name="Cnockaert M."/>
            <person name="Krigas N."/>
            <person name="Grigoriadou K."/>
            <person name="Maloupa E."/>
            <person name="Willems A."/>
        </authorList>
    </citation>
    <scope>NUCLEOTIDE SEQUENCE [LARGE SCALE GENOMIC DNA]</scope>
    <source>
        <strain evidence="5">LMG 31523</strain>
    </source>
</reference>
<sequence>MGKREEHAMTSLGGHAVVTGASSGIGAAIAARLLRGGWQVTGLSRTDPGNPSPNYAHRAADLLDPSQLAVAVQGLRPTAIVHAAGLMRGGTLGALDAEAGRTLWRLHVDAAFLLADALVPAMADGGRVVLIGSRTAAGAAGRSQYAAGKAALVAMARSWALELAPRGITVNVVAPAATDTPMLRDPARRGTPTRLPPIGRYIDPEEVAALTAFLLGPEAGAITGQQIVICGGSSL</sequence>
<dbReference type="InterPro" id="IPR057326">
    <property type="entry name" value="KR_dom"/>
</dbReference>
<dbReference type="InterPro" id="IPR036291">
    <property type="entry name" value="NAD(P)-bd_dom_sf"/>
</dbReference>
<dbReference type="Gene3D" id="3.40.50.720">
    <property type="entry name" value="NAD(P)-binding Rossmann-like Domain"/>
    <property type="match status" value="1"/>
</dbReference>
<dbReference type="SMART" id="SM00822">
    <property type="entry name" value="PKS_KR"/>
    <property type="match status" value="1"/>
</dbReference>
<dbReference type="CDD" id="cd05233">
    <property type="entry name" value="SDR_c"/>
    <property type="match status" value="1"/>
</dbReference>
<evidence type="ECO:0000256" key="1">
    <source>
        <dbReference type="ARBA" id="ARBA00006484"/>
    </source>
</evidence>
<evidence type="ECO:0000313" key="4">
    <source>
        <dbReference type="EMBL" id="MBR0667779.1"/>
    </source>
</evidence>
<dbReference type="Pfam" id="PF13561">
    <property type="entry name" value="adh_short_C2"/>
    <property type="match status" value="1"/>
</dbReference>
<feature type="domain" description="Ketoreductase" evidence="3">
    <location>
        <begin position="14"/>
        <end position="176"/>
    </location>
</feature>